<evidence type="ECO:0000313" key="2">
    <source>
        <dbReference type="Proteomes" id="UP000299102"/>
    </source>
</evidence>
<keyword evidence="2" id="KW-1185">Reference proteome</keyword>
<proteinExistence type="predicted"/>
<dbReference type="AlphaFoldDB" id="A0A4C1V7C6"/>
<dbReference type="EMBL" id="BGZK01000287">
    <property type="protein sequence ID" value="GBP34356.1"/>
    <property type="molecule type" value="Genomic_DNA"/>
</dbReference>
<protein>
    <submittedName>
        <fullName evidence="1">Uncharacterized protein</fullName>
    </submittedName>
</protein>
<name>A0A4C1V7C6_EUMVA</name>
<comment type="caution">
    <text evidence="1">The sequence shown here is derived from an EMBL/GenBank/DDBJ whole genome shotgun (WGS) entry which is preliminary data.</text>
</comment>
<organism evidence="1 2">
    <name type="scientific">Eumeta variegata</name>
    <name type="common">Bagworm moth</name>
    <name type="synonym">Eumeta japonica</name>
    <dbReference type="NCBI Taxonomy" id="151549"/>
    <lineage>
        <taxon>Eukaryota</taxon>
        <taxon>Metazoa</taxon>
        <taxon>Ecdysozoa</taxon>
        <taxon>Arthropoda</taxon>
        <taxon>Hexapoda</taxon>
        <taxon>Insecta</taxon>
        <taxon>Pterygota</taxon>
        <taxon>Neoptera</taxon>
        <taxon>Endopterygota</taxon>
        <taxon>Lepidoptera</taxon>
        <taxon>Glossata</taxon>
        <taxon>Ditrysia</taxon>
        <taxon>Tineoidea</taxon>
        <taxon>Psychidae</taxon>
        <taxon>Oiketicinae</taxon>
        <taxon>Eumeta</taxon>
    </lineage>
</organism>
<reference evidence="1 2" key="1">
    <citation type="journal article" date="2019" name="Commun. Biol.">
        <title>The bagworm genome reveals a unique fibroin gene that provides high tensile strength.</title>
        <authorList>
            <person name="Kono N."/>
            <person name="Nakamura H."/>
            <person name="Ohtoshi R."/>
            <person name="Tomita M."/>
            <person name="Numata K."/>
            <person name="Arakawa K."/>
        </authorList>
    </citation>
    <scope>NUCLEOTIDE SEQUENCE [LARGE SCALE GENOMIC DNA]</scope>
</reference>
<accession>A0A4C1V7C6</accession>
<evidence type="ECO:0000313" key="1">
    <source>
        <dbReference type="EMBL" id="GBP34356.1"/>
    </source>
</evidence>
<sequence>MHDNSFLSARAQLHADNCIGIPMSVLNETGQVTKQHRRHAVAAVRRMRRARILHPPECGSFSLRRARPGRTPRRFLFHDKSHSPGPAGDVRQSPGMALLVKTPAKQIATIDSDIMSNL</sequence>
<dbReference type="Proteomes" id="UP000299102">
    <property type="component" value="Unassembled WGS sequence"/>
</dbReference>
<gene>
    <name evidence="1" type="ORF">EVAR_7408_1</name>
</gene>